<dbReference type="OrthoDB" id="2727348at2759"/>
<dbReference type="InterPro" id="IPR009413">
    <property type="entry name" value="Aegerolysin-typ"/>
</dbReference>
<evidence type="ECO:0000256" key="1">
    <source>
        <dbReference type="ARBA" id="ARBA00010795"/>
    </source>
</evidence>
<name>A0A0U1M998_TALIS</name>
<dbReference type="Proteomes" id="UP000054383">
    <property type="component" value="Unassembled WGS sequence"/>
</dbReference>
<dbReference type="OMA" id="WNAPMEP"/>
<protein>
    <recommendedName>
        <fullName evidence="4">Asp hemolysin-like protein</fullName>
    </recommendedName>
</protein>
<keyword evidence="3" id="KW-1185">Reference proteome</keyword>
<evidence type="ECO:0000313" key="2">
    <source>
        <dbReference type="EMBL" id="CRG91912.1"/>
    </source>
</evidence>
<accession>A0A0U1M998</accession>
<dbReference type="EMBL" id="CVMT01000010">
    <property type="protein sequence ID" value="CRG91912.1"/>
    <property type="molecule type" value="Genomic_DNA"/>
</dbReference>
<dbReference type="Pfam" id="PF06355">
    <property type="entry name" value="Aegerolysin"/>
    <property type="match status" value="1"/>
</dbReference>
<dbReference type="Gene3D" id="2.60.270.50">
    <property type="match status" value="1"/>
</dbReference>
<evidence type="ECO:0008006" key="4">
    <source>
        <dbReference type="Google" id="ProtNLM"/>
    </source>
</evidence>
<comment type="similarity">
    <text evidence="1">Belongs to the aegerolysin family.</text>
</comment>
<organism evidence="2 3">
    <name type="scientific">Talaromyces islandicus</name>
    <name type="common">Penicillium islandicum</name>
    <dbReference type="NCBI Taxonomy" id="28573"/>
    <lineage>
        <taxon>Eukaryota</taxon>
        <taxon>Fungi</taxon>
        <taxon>Dikarya</taxon>
        <taxon>Ascomycota</taxon>
        <taxon>Pezizomycotina</taxon>
        <taxon>Eurotiomycetes</taxon>
        <taxon>Eurotiomycetidae</taxon>
        <taxon>Eurotiales</taxon>
        <taxon>Trichocomaceae</taxon>
        <taxon>Talaromyces</taxon>
        <taxon>Talaromyces sect. Islandici</taxon>
    </lineage>
</organism>
<proteinExistence type="inferred from homology"/>
<dbReference type="GO" id="GO:0019836">
    <property type="term" value="P:symbiont-mediated hemolysis of host erythrocyte"/>
    <property type="evidence" value="ECO:0007669"/>
    <property type="project" value="InterPro"/>
</dbReference>
<reference evidence="2 3" key="1">
    <citation type="submission" date="2015-04" db="EMBL/GenBank/DDBJ databases">
        <authorList>
            <person name="Syromyatnikov M.Y."/>
            <person name="Popov V.N."/>
        </authorList>
    </citation>
    <scope>NUCLEOTIDE SEQUENCE [LARGE SCALE GENOMIC DNA]</scope>
    <source>
        <strain evidence="2">WF-38-12</strain>
    </source>
</reference>
<dbReference type="AlphaFoldDB" id="A0A0U1M998"/>
<dbReference type="STRING" id="28573.A0A0U1M998"/>
<sequence length="155" mass="17207">MASADQQHLNILIKDDMKYDVRIENSELRRYCLHLQLKGRLLTLESRGEFYAEGNPNDVLTTDDVDYSSIRHNGGRRSICVCGETGTMSGTQGSFDLVDDVRDTKICTLTWEASLDPGAQNAFSTSNLNPGYQVDIGKWNKSGIMGEVPVSIQES</sequence>
<evidence type="ECO:0000313" key="3">
    <source>
        <dbReference type="Proteomes" id="UP000054383"/>
    </source>
</evidence>
<gene>
    <name evidence="2" type="ORF">PISL3812_08966</name>
</gene>